<feature type="compositionally biased region" description="Basic and acidic residues" evidence="2">
    <location>
        <begin position="17"/>
        <end position="36"/>
    </location>
</feature>
<comment type="similarity">
    <text evidence="1">Belongs to the UPF0337 (CsbD) family.</text>
</comment>
<evidence type="ECO:0000256" key="2">
    <source>
        <dbReference type="SAM" id="MobiDB-lite"/>
    </source>
</evidence>
<dbReference type="EMBL" id="CP060697">
    <property type="protein sequence ID" value="QNM83997.1"/>
    <property type="molecule type" value="Genomic_DNA"/>
</dbReference>
<dbReference type="InterPro" id="IPR008462">
    <property type="entry name" value="CsbD"/>
</dbReference>
<feature type="compositionally biased region" description="Basic and acidic residues" evidence="2">
    <location>
        <begin position="51"/>
        <end position="63"/>
    </location>
</feature>
<keyword evidence="5" id="KW-1185">Reference proteome</keyword>
<reference evidence="4 5" key="1">
    <citation type="submission" date="2020-08" db="EMBL/GenBank/DDBJ databases">
        <title>Sphingomonas sp. sand1-3 16S ribosomal RNA gene Genome sequencing and assembly.</title>
        <authorList>
            <person name="Kang M."/>
        </authorList>
    </citation>
    <scope>NUCLEOTIDE SEQUENCE [LARGE SCALE GENOMIC DNA]</scope>
    <source>
        <strain evidence="5">sand1-3</strain>
    </source>
</reference>
<dbReference type="Gene3D" id="1.10.1470.10">
    <property type="entry name" value="YjbJ"/>
    <property type="match status" value="1"/>
</dbReference>
<proteinExistence type="inferred from homology"/>
<feature type="domain" description="CsbD-like" evidence="3">
    <location>
        <begin position="5"/>
        <end position="56"/>
    </location>
</feature>
<gene>
    <name evidence="4" type="ORF">H8M03_04800</name>
</gene>
<name>A0A7G9L5U8_9SPHN</name>
<evidence type="ECO:0000313" key="5">
    <source>
        <dbReference type="Proteomes" id="UP000515861"/>
    </source>
</evidence>
<evidence type="ECO:0000313" key="4">
    <source>
        <dbReference type="EMBL" id="QNM83997.1"/>
    </source>
</evidence>
<sequence>MPDDDRVEGSMKQTGGEIKEGAGKILGDEKMKRDGQADQAEGKIQNAWGSAKDKAREVTGSDE</sequence>
<dbReference type="Proteomes" id="UP000515861">
    <property type="component" value="Chromosome"/>
</dbReference>
<organism evidence="4 5">
    <name type="scientific">Sphingomonas sabuli</name>
    <dbReference type="NCBI Taxonomy" id="2764186"/>
    <lineage>
        <taxon>Bacteria</taxon>
        <taxon>Pseudomonadati</taxon>
        <taxon>Pseudomonadota</taxon>
        <taxon>Alphaproteobacteria</taxon>
        <taxon>Sphingomonadales</taxon>
        <taxon>Sphingomonadaceae</taxon>
        <taxon>Sphingomonas</taxon>
    </lineage>
</organism>
<evidence type="ECO:0000259" key="3">
    <source>
        <dbReference type="Pfam" id="PF05532"/>
    </source>
</evidence>
<dbReference type="Pfam" id="PF05532">
    <property type="entry name" value="CsbD"/>
    <property type="match status" value="1"/>
</dbReference>
<accession>A0A7G9L5U8</accession>
<dbReference type="SUPFAM" id="SSF69047">
    <property type="entry name" value="Hypothetical protein YjbJ"/>
    <property type="match status" value="1"/>
</dbReference>
<evidence type="ECO:0000256" key="1">
    <source>
        <dbReference type="ARBA" id="ARBA00009129"/>
    </source>
</evidence>
<dbReference type="KEGG" id="ssau:H8M03_04800"/>
<dbReference type="AlphaFoldDB" id="A0A7G9L5U8"/>
<feature type="region of interest" description="Disordered" evidence="2">
    <location>
        <begin position="1"/>
        <end position="63"/>
    </location>
</feature>
<protein>
    <submittedName>
        <fullName evidence="4">CsbD family protein</fullName>
    </submittedName>
</protein>
<dbReference type="InterPro" id="IPR036629">
    <property type="entry name" value="YjbJ_sf"/>
</dbReference>